<proteinExistence type="predicted"/>
<sequence length="172" mass="19355" precursor="true">MRIRYVFMSGISAFCLLATLPAFAYQSGGGQRGGQSAPVGQPAGGMMQRDQLHTQDRTTQKDRSQIYGSQLMTPAERKAYRDQMRSLKTAQEREALRKQHHEQMQKRAAERGMRLPDMPPGQGAGMGPGAGMRQATQQQTMQQQQNQGTEKQVEQKQSTEQRTRQQKDDGNR</sequence>
<dbReference type="EMBL" id="CP003470">
    <property type="protein sequence ID" value="AGG89429.1"/>
    <property type="molecule type" value="Genomic_DNA"/>
</dbReference>
<feature type="compositionally biased region" description="Low complexity" evidence="1">
    <location>
        <begin position="131"/>
        <end position="150"/>
    </location>
</feature>
<dbReference type="eggNOG" id="ENOG50318K8">
    <property type="taxonomic scope" value="Bacteria"/>
</dbReference>
<feature type="compositionally biased region" description="Basic and acidic residues" evidence="1">
    <location>
        <begin position="151"/>
        <end position="172"/>
    </location>
</feature>
<feature type="chain" id="PRO_5004056159" evidence="2">
    <location>
        <begin position="25"/>
        <end position="172"/>
    </location>
</feature>
<evidence type="ECO:0000313" key="3">
    <source>
        <dbReference type="EMBL" id="AGG89429.1"/>
    </source>
</evidence>
<feature type="region of interest" description="Disordered" evidence="1">
    <location>
        <begin position="27"/>
        <end position="172"/>
    </location>
</feature>
<evidence type="ECO:0000256" key="1">
    <source>
        <dbReference type="SAM" id="MobiDB-lite"/>
    </source>
</evidence>
<reference evidence="3 4" key="1">
    <citation type="submission" date="2012-04" db="EMBL/GenBank/DDBJ databases">
        <title>Complete genome of Rhodanobacter sp. 2APBS1.</title>
        <authorList>
            <consortium name="US DOE Joint Genome Institute"/>
            <person name="Huntemann M."/>
            <person name="Wei C.-L."/>
            <person name="Han J."/>
            <person name="Detter J.C."/>
            <person name="Han C."/>
            <person name="Tapia R."/>
            <person name="Munk A.C.C."/>
            <person name="Chen A."/>
            <person name="Krypides N."/>
            <person name="Mavromatis K."/>
            <person name="Markowitz V."/>
            <person name="Szeto E."/>
            <person name="Ivanova N."/>
            <person name="Mikhailova N."/>
            <person name="Ovchinnikova G."/>
            <person name="Pagani I."/>
            <person name="Pati A."/>
            <person name="Goodwin L."/>
            <person name="Peters L."/>
            <person name="Pitluck S."/>
            <person name="Woyke T."/>
            <person name="Prakash O."/>
            <person name="Elkins J."/>
            <person name="Brown S."/>
            <person name="Palumbo A."/>
            <person name="Hemme C."/>
            <person name="Zhou J."/>
            <person name="Watson D."/>
            <person name="Jardine P."/>
            <person name="Kostka J."/>
            <person name="Green S."/>
        </authorList>
    </citation>
    <scope>NUCLEOTIDE SEQUENCE [LARGE SCALE GENOMIC DNA]</scope>
    <source>
        <strain evidence="3 4">2APBS1</strain>
    </source>
</reference>
<protein>
    <submittedName>
        <fullName evidence="3">Uncharacterized protein</fullName>
    </submittedName>
</protein>
<dbReference type="GeneID" id="72427048"/>
<dbReference type="HOGENOM" id="CLU_1554055_0_0_6"/>
<dbReference type="AlphaFoldDB" id="M4NF34"/>
<evidence type="ECO:0000313" key="4">
    <source>
        <dbReference type="Proteomes" id="UP000011859"/>
    </source>
</evidence>
<dbReference type="RefSeq" id="WP_015448046.1">
    <property type="nucleotide sequence ID" value="NZ_CP088980.1"/>
</dbReference>
<keyword evidence="2" id="KW-0732">Signal</keyword>
<gene>
    <name evidence="3" type="ORF">R2APBS1_2333</name>
</gene>
<dbReference type="STRING" id="666685.R2APBS1_2333"/>
<dbReference type="OrthoDB" id="8140134at2"/>
<keyword evidence="4" id="KW-1185">Reference proteome</keyword>
<dbReference type="Proteomes" id="UP000011859">
    <property type="component" value="Chromosome"/>
</dbReference>
<name>M4NF34_9GAMM</name>
<feature type="compositionally biased region" description="Basic and acidic residues" evidence="1">
    <location>
        <begin position="50"/>
        <end position="64"/>
    </location>
</feature>
<feature type="compositionally biased region" description="Basic and acidic residues" evidence="1">
    <location>
        <begin position="75"/>
        <end position="114"/>
    </location>
</feature>
<feature type="signal peptide" evidence="2">
    <location>
        <begin position="1"/>
        <end position="24"/>
    </location>
</feature>
<evidence type="ECO:0000256" key="2">
    <source>
        <dbReference type="SAM" id="SignalP"/>
    </source>
</evidence>
<organism evidence="3 4">
    <name type="scientific">Rhodanobacter denitrificans</name>
    <dbReference type="NCBI Taxonomy" id="666685"/>
    <lineage>
        <taxon>Bacteria</taxon>
        <taxon>Pseudomonadati</taxon>
        <taxon>Pseudomonadota</taxon>
        <taxon>Gammaproteobacteria</taxon>
        <taxon>Lysobacterales</taxon>
        <taxon>Rhodanobacteraceae</taxon>
        <taxon>Rhodanobacter</taxon>
    </lineage>
</organism>
<accession>M4NF34</accession>
<dbReference type="KEGG" id="rhd:R2APBS1_2333"/>